<reference evidence="1 2" key="1">
    <citation type="submission" date="2016-10" db="EMBL/GenBank/DDBJ databases">
        <authorList>
            <person name="de Groot N.N."/>
        </authorList>
    </citation>
    <scope>NUCLEOTIDE SEQUENCE [LARGE SCALE GENOMIC DNA]</scope>
    <source>
        <strain evidence="1 2">ML2</strain>
    </source>
</reference>
<keyword evidence="2" id="KW-1185">Reference proteome</keyword>
<dbReference type="OrthoDB" id="1853234at2"/>
<dbReference type="EMBL" id="FOVK01000003">
    <property type="protein sequence ID" value="SFN63891.1"/>
    <property type="molecule type" value="Genomic_DNA"/>
</dbReference>
<organism evidence="1 2">
    <name type="scientific">Proteiniclasticum ruminis</name>
    <dbReference type="NCBI Taxonomy" id="398199"/>
    <lineage>
        <taxon>Bacteria</taxon>
        <taxon>Bacillati</taxon>
        <taxon>Bacillota</taxon>
        <taxon>Clostridia</taxon>
        <taxon>Eubacteriales</taxon>
        <taxon>Clostridiaceae</taxon>
        <taxon>Proteiniclasticum</taxon>
    </lineage>
</organism>
<name>A0A1I5AN46_9CLOT</name>
<proteinExistence type="predicted"/>
<accession>A0A1I5AN46</accession>
<gene>
    <name evidence="1" type="ORF">SAMN04488695_103104</name>
</gene>
<evidence type="ECO:0000313" key="1">
    <source>
        <dbReference type="EMBL" id="SFN63891.1"/>
    </source>
</evidence>
<dbReference type="AlphaFoldDB" id="A0A1I5AN46"/>
<sequence>MKNNILSKLFKKLAAAAAILLGFVLLLSLAGSYGRYRTKENTRELVIEHLEFLNESIENEEYERILELEGVQKQNFWKNDEESLIIEYFCKGAGIASAGTYAGFYYTSEDQPVGFDGTALNFTKTKNGGWRWEEENGDNYEYTERISAHWYYYEAGF</sequence>
<dbReference type="Proteomes" id="UP000181899">
    <property type="component" value="Unassembled WGS sequence"/>
</dbReference>
<protein>
    <submittedName>
        <fullName evidence="1">Uncharacterized protein</fullName>
    </submittedName>
</protein>
<dbReference type="RefSeq" id="WP_074911661.1">
    <property type="nucleotide sequence ID" value="NZ_FOVK01000003.1"/>
</dbReference>
<evidence type="ECO:0000313" key="2">
    <source>
        <dbReference type="Proteomes" id="UP000181899"/>
    </source>
</evidence>